<reference evidence="11" key="1">
    <citation type="submission" date="2025-08" db="UniProtKB">
        <authorList>
            <consortium name="RefSeq"/>
        </authorList>
    </citation>
    <scope>IDENTIFICATION</scope>
</reference>
<dbReference type="AlphaFoldDB" id="A0AAJ6QUV1"/>
<dbReference type="InterPro" id="IPR006169">
    <property type="entry name" value="GTP1_OBG_dom"/>
</dbReference>
<comment type="subcellular location">
    <subcellularLocation>
        <location evidence="1">Nucleus</location>
        <location evidence="1">Nucleolus</location>
    </subcellularLocation>
</comment>
<dbReference type="Pfam" id="PF01926">
    <property type="entry name" value="MMR_HSR1"/>
    <property type="match status" value="1"/>
</dbReference>
<dbReference type="Pfam" id="PF01018">
    <property type="entry name" value="GTP1_OBG"/>
    <property type="match status" value="1"/>
</dbReference>
<dbReference type="InterPro" id="IPR027417">
    <property type="entry name" value="P-loop_NTPase"/>
</dbReference>
<evidence type="ECO:0000313" key="11">
    <source>
        <dbReference type="RefSeq" id="XP_003744644.1"/>
    </source>
</evidence>
<dbReference type="KEGG" id="goe:100897747"/>
<evidence type="ECO:0000259" key="8">
    <source>
        <dbReference type="PROSITE" id="PS51710"/>
    </source>
</evidence>
<dbReference type="GO" id="GO:0042254">
    <property type="term" value="P:ribosome biogenesis"/>
    <property type="evidence" value="ECO:0007669"/>
    <property type="project" value="UniProtKB-UniRule"/>
</dbReference>
<dbReference type="GO" id="GO:0000287">
    <property type="term" value="F:magnesium ion binding"/>
    <property type="evidence" value="ECO:0007669"/>
    <property type="project" value="InterPro"/>
</dbReference>
<gene>
    <name evidence="11" type="primary">LOC100897747</name>
</gene>
<dbReference type="PRINTS" id="PR00326">
    <property type="entry name" value="GTP1OBG"/>
</dbReference>
<dbReference type="InterPro" id="IPR014100">
    <property type="entry name" value="GTP-bd_Obg/CgtA"/>
</dbReference>
<dbReference type="InterPro" id="IPR045086">
    <property type="entry name" value="OBG_GTPase"/>
</dbReference>
<dbReference type="CDD" id="cd01898">
    <property type="entry name" value="Obg"/>
    <property type="match status" value="1"/>
</dbReference>
<dbReference type="PANTHER" id="PTHR11702">
    <property type="entry name" value="DEVELOPMENTALLY REGULATED GTP-BINDING PROTEIN-RELATED"/>
    <property type="match status" value="1"/>
</dbReference>
<dbReference type="InterPro" id="IPR006073">
    <property type="entry name" value="GTP-bd"/>
</dbReference>
<keyword evidence="3" id="KW-0690">Ribosome biogenesis</keyword>
<evidence type="ECO:0000256" key="7">
    <source>
        <dbReference type="SAM" id="MobiDB-lite"/>
    </source>
</evidence>
<dbReference type="PANTHER" id="PTHR11702:SF43">
    <property type="entry name" value="GTP-BINDING PROTEIN 10"/>
    <property type="match status" value="1"/>
</dbReference>
<organism evidence="10 11">
    <name type="scientific">Galendromus occidentalis</name>
    <name type="common">western predatory mite</name>
    <dbReference type="NCBI Taxonomy" id="34638"/>
    <lineage>
        <taxon>Eukaryota</taxon>
        <taxon>Metazoa</taxon>
        <taxon>Ecdysozoa</taxon>
        <taxon>Arthropoda</taxon>
        <taxon>Chelicerata</taxon>
        <taxon>Arachnida</taxon>
        <taxon>Acari</taxon>
        <taxon>Parasitiformes</taxon>
        <taxon>Mesostigmata</taxon>
        <taxon>Gamasina</taxon>
        <taxon>Phytoseioidea</taxon>
        <taxon>Phytoseiidae</taxon>
        <taxon>Typhlodrominae</taxon>
        <taxon>Galendromus</taxon>
    </lineage>
</organism>
<evidence type="ECO:0000256" key="3">
    <source>
        <dbReference type="ARBA" id="ARBA00022517"/>
    </source>
</evidence>
<feature type="compositionally biased region" description="Basic and acidic residues" evidence="7">
    <location>
        <begin position="342"/>
        <end position="356"/>
    </location>
</feature>
<comment type="similarity">
    <text evidence="2">Belongs to the TRAFAC class OBG-HflX-like GTPase superfamily. OBG GTPase family.</text>
</comment>
<feature type="region of interest" description="Disordered" evidence="7">
    <location>
        <begin position="342"/>
        <end position="382"/>
    </location>
</feature>
<dbReference type="GO" id="GO:0003924">
    <property type="term" value="F:GTPase activity"/>
    <property type="evidence" value="ECO:0007669"/>
    <property type="project" value="InterPro"/>
</dbReference>
<dbReference type="SUPFAM" id="SSF82051">
    <property type="entry name" value="Obg GTP-binding protein N-terminal domain"/>
    <property type="match status" value="1"/>
</dbReference>
<dbReference type="Gene3D" id="3.40.50.300">
    <property type="entry name" value="P-loop containing nucleotide triphosphate hydrolases"/>
    <property type="match status" value="1"/>
</dbReference>
<dbReference type="Proteomes" id="UP000694867">
    <property type="component" value="Unplaced"/>
</dbReference>
<evidence type="ECO:0000256" key="4">
    <source>
        <dbReference type="ARBA" id="ARBA00022741"/>
    </source>
</evidence>
<dbReference type="GO" id="GO:0005730">
    <property type="term" value="C:nucleolus"/>
    <property type="evidence" value="ECO:0007669"/>
    <property type="project" value="UniProtKB-SubCell"/>
</dbReference>
<dbReference type="InterPro" id="IPR031167">
    <property type="entry name" value="G_OBG"/>
</dbReference>
<accession>A0AAJ6QUV1</accession>
<dbReference type="PROSITE" id="PS51883">
    <property type="entry name" value="OBG"/>
    <property type="match status" value="1"/>
</dbReference>
<evidence type="ECO:0000256" key="6">
    <source>
        <dbReference type="ARBA" id="ARBA00023242"/>
    </source>
</evidence>
<keyword evidence="6" id="KW-0539">Nucleus</keyword>
<dbReference type="SUPFAM" id="SSF52540">
    <property type="entry name" value="P-loop containing nucleoside triphosphate hydrolases"/>
    <property type="match status" value="1"/>
</dbReference>
<evidence type="ECO:0000256" key="5">
    <source>
        <dbReference type="ARBA" id="ARBA00023134"/>
    </source>
</evidence>
<evidence type="ECO:0000313" key="10">
    <source>
        <dbReference type="Proteomes" id="UP000694867"/>
    </source>
</evidence>
<keyword evidence="10" id="KW-1185">Reference proteome</keyword>
<feature type="domain" description="Obg" evidence="9">
    <location>
        <begin position="25"/>
        <end position="160"/>
    </location>
</feature>
<evidence type="ECO:0000256" key="2">
    <source>
        <dbReference type="ARBA" id="ARBA00007699"/>
    </source>
</evidence>
<proteinExistence type="inferred from homology"/>
<dbReference type="GeneID" id="100897747"/>
<evidence type="ECO:0000259" key="9">
    <source>
        <dbReference type="PROSITE" id="PS51883"/>
    </source>
</evidence>
<dbReference type="PROSITE" id="PS51710">
    <property type="entry name" value="G_OBG"/>
    <property type="match status" value="1"/>
</dbReference>
<evidence type="ECO:0000256" key="1">
    <source>
        <dbReference type="ARBA" id="ARBA00004604"/>
    </source>
</evidence>
<protein>
    <submittedName>
        <fullName evidence="11">GTP-binding protein 10 homolog</fullName>
    </submittedName>
</protein>
<dbReference type="Gene3D" id="2.70.210.12">
    <property type="entry name" value="GTP1/OBG domain"/>
    <property type="match status" value="1"/>
</dbReference>
<sequence>MVRCSIARLCEKQIARAAPLVLPRRRFLDRVHLTVCGGVGGSGYPKIMGVGGRGGNVYIETNPKATLLKILRSFPDHKVRGGSGGNSAHHQLLGQNGTDTTIEVPLGVTVMGPRKEVIADLIKPNQKILIAEGGEGGTSKNKYRGLRGSQIQIDLVLKLIADIGFVGFPNAGKSTLLRALSRAQPKVANYPFTTIRPNIGIMEYADARQISCADLPGLIEGAHRNVGLGHNFLRHVERTSLLLFVVDIGGFRLGPASPERDVFETIMSLNKELELYREDLLTKPAVLVVNKMDTEGADQKLKDLRYKLTSDGAYEDLPAEVRPMQRIKFRDLVGISAAKRENTEQLKEDLRKHLEESFEGNEGTGKKDTESTRPLKLERQSM</sequence>
<name>A0AAJ6QUV1_9ACAR</name>
<feature type="compositionally biased region" description="Basic and acidic residues" evidence="7">
    <location>
        <begin position="364"/>
        <end position="382"/>
    </location>
</feature>
<keyword evidence="4" id="KW-0547">Nucleotide-binding</keyword>
<feature type="domain" description="OBG-type G" evidence="8">
    <location>
        <begin position="161"/>
        <end position="355"/>
    </location>
</feature>
<dbReference type="PIRSF" id="PIRSF002401">
    <property type="entry name" value="GTP_bd_Obg/CgtA"/>
    <property type="match status" value="1"/>
</dbReference>
<dbReference type="InterPro" id="IPR036726">
    <property type="entry name" value="GTP1_OBG_dom_sf"/>
</dbReference>
<dbReference type="RefSeq" id="XP_003744644.1">
    <property type="nucleotide sequence ID" value="XM_003744596.1"/>
</dbReference>
<dbReference type="GO" id="GO:0005525">
    <property type="term" value="F:GTP binding"/>
    <property type="evidence" value="ECO:0007669"/>
    <property type="project" value="UniProtKB-KW"/>
</dbReference>
<keyword evidence="5" id="KW-0342">GTP-binding</keyword>
<dbReference type="GO" id="GO:0005739">
    <property type="term" value="C:mitochondrion"/>
    <property type="evidence" value="ECO:0007669"/>
    <property type="project" value="TreeGrafter"/>
</dbReference>